<evidence type="ECO:0000313" key="4">
    <source>
        <dbReference type="EMBL" id="ODQ91721.1"/>
    </source>
</evidence>
<evidence type="ECO:0000256" key="2">
    <source>
        <dbReference type="PROSITE-ProRule" id="PRU00335"/>
    </source>
</evidence>
<keyword evidence="1 2" id="KW-0238">DNA-binding</keyword>
<dbReference type="SUPFAM" id="SSF46689">
    <property type="entry name" value="Homeodomain-like"/>
    <property type="match status" value="1"/>
</dbReference>
<accession>A0A1E3RPE2</accession>
<reference evidence="5" key="1">
    <citation type="submission" date="2016-09" db="EMBL/GenBank/DDBJ databases">
        <authorList>
            <person name="Greninger A.L."/>
            <person name="Jerome K.R."/>
            <person name="Mcnair B."/>
            <person name="Wallis C."/>
            <person name="Fang F."/>
        </authorList>
    </citation>
    <scope>NUCLEOTIDE SEQUENCE [LARGE SCALE GENOMIC DNA]</scope>
    <source>
        <strain evidence="5">M6</strain>
    </source>
</reference>
<dbReference type="EMBL" id="MIHA01000003">
    <property type="protein sequence ID" value="ODQ91721.1"/>
    <property type="molecule type" value="Genomic_DNA"/>
</dbReference>
<dbReference type="Gene3D" id="1.10.357.10">
    <property type="entry name" value="Tetracycline Repressor, domain 2"/>
    <property type="match status" value="1"/>
</dbReference>
<proteinExistence type="predicted"/>
<keyword evidence="5" id="KW-1185">Reference proteome</keyword>
<name>A0A1E3RPE2_MYCFV</name>
<dbReference type="InterPro" id="IPR009057">
    <property type="entry name" value="Homeodomain-like_sf"/>
</dbReference>
<feature type="domain" description="HTH tetR-type" evidence="3">
    <location>
        <begin position="4"/>
        <end position="64"/>
    </location>
</feature>
<dbReference type="OrthoDB" id="3173376at2"/>
<feature type="DNA-binding region" description="H-T-H motif" evidence="2">
    <location>
        <begin position="27"/>
        <end position="46"/>
    </location>
</feature>
<dbReference type="Proteomes" id="UP000094053">
    <property type="component" value="Unassembled WGS sequence"/>
</dbReference>
<dbReference type="GO" id="GO:0000976">
    <property type="term" value="F:transcription cis-regulatory region binding"/>
    <property type="evidence" value="ECO:0007669"/>
    <property type="project" value="TreeGrafter"/>
</dbReference>
<dbReference type="Pfam" id="PF00440">
    <property type="entry name" value="TetR_N"/>
    <property type="match status" value="1"/>
</dbReference>
<evidence type="ECO:0000256" key="1">
    <source>
        <dbReference type="ARBA" id="ARBA00023125"/>
    </source>
</evidence>
<dbReference type="PANTHER" id="PTHR30055:SF220">
    <property type="entry name" value="TETR-FAMILY REGULATORY PROTEIN"/>
    <property type="match status" value="1"/>
</dbReference>
<gene>
    <name evidence="4" type="ORF">BHQ18_06245</name>
</gene>
<dbReference type="RefSeq" id="WP_069412742.1">
    <property type="nucleotide sequence ID" value="NZ_JACKUL010000025.1"/>
</dbReference>
<sequence length="185" mass="19642">MPFTRSYDALLQSALDLIAERGVDTLTLSQVAEHARVSRATAYREFGDKDGLISAVAAHEIGLMLAAVQADVDTSAAPADLVASVVVSALRYLRGHAAFTYVRDHEPHRLLHAVLSIGDSRMDLVQTVASVVTPTAVVDESQLRVSVVQAAELMVRAVLSHTLIEYSTLSDEEVGAAVAHAVIAG</sequence>
<dbReference type="PRINTS" id="PR00455">
    <property type="entry name" value="HTHTETR"/>
</dbReference>
<organism evidence="4 5">
    <name type="scientific">Mycolicibacterium flavescens</name>
    <name type="common">Mycobacterium flavescens</name>
    <dbReference type="NCBI Taxonomy" id="1776"/>
    <lineage>
        <taxon>Bacteria</taxon>
        <taxon>Bacillati</taxon>
        <taxon>Actinomycetota</taxon>
        <taxon>Actinomycetes</taxon>
        <taxon>Mycobacteriales</taxon>
        <taxon>Mycobacteriaceae</taxon>
        <taxon>Mycolicibacterium</taxon>
    </lineage>
</organism>
<dbReference type="AlphaFoldDB" id="A0A1E3RPE2"/>
<evidence type="ECO:0000313" key="5">
    <source>
        <dbReference type="Proteomes" id="UP000094053"/>
    </source>
</evidence>
<dbReference type="InterPro" id="IPR001647">
    <property type="entry name" value="HTH_TetR"/>
</dbReference>
<dbReference type="InterPro" id="IPR050109">
    <property type="entry name" value="HTH-type_TetR-like_transc_reg"/>
</dbReference>
<protein>
    <submittedName>
        <fullName evidence="4">TetR family transcriptional regulator</fullName>
    </submittedName>
</protein>
<dbReference type="STRING" id="1776.BHQ18_06245"/>
<evidence type="ECO:0000259" key="3">
    <source>
        <dbReference type="PROSITE" id="PS50977"/>
    </source>
</evidence>
<dbReference type="PROSITE" id="PS50977">
    <property type="entry name" value="HTH_TETR_2"/>
    <property type="match status" value="1"/>
</dbReference>
<dbReference type="GO" id="GO:0003700">
    <property type="term" value="F:DNA-binding transcription factor activity"/>
    <property type="evidence" value="ECO:0007669"/>
    <property type="project" value="TreeGrafter"/>
</dbReference>
<comment type="caution">
    <text evidence="4">The sequence shown here is derived from an EMBL/GenBank/DDBJ whole genome shotgun (WGS) entry which is preliminary data.</text>
</comment>
<dbReference type="PANTHER" id="PTHR30055">
    <property type="entry name" value="HTH-TYPE TRANSCRIPTIONAL REGULATOR RUTR"/>
    <property type="match status" value="1"/>
</dbReference>